<dbReference type="InterPro" id="IPR050271">
    <property type="entry name" value="UDP-glycosyltransferase"/>
</dbReference>
<sequence length="458" mass="51721">MPRILLLPSGNTFSHLIECHSIGSKLHQYGHDIHYGISRHYVSWAKKNRLTHTVIPELWEKGPTDHPNVSWFIDRDYVHHCVLEEIRLIKRIKPDIIIANFKYTTGISARVTGARLVTMNILSMLPQYESNFGYLEEDHSNDAKRQRQHLNFFKEFCQTTLNDAAARVGQPPLAGMAEYLEGERCIVPDSAWFHRVKPTSIAPHHLQVDPLQCKRTPPELQASHAWKITGGLTTALQRSAGSPEEYIKAAPNLGKKRILLSLGSICRSHNTLWSLVSTLSKGPWQLLVSISSNNPQLLSRMQRNFPGVSFSSFFDMAQLASQKVHLHVCHGGLGSLFTSILHRIPVLVIPQQPEQDHNGMLAEHHGIGSRLWPSRPFRGQENHYITKLLDTPEKTILDAVHRLLEEPAITSHLDQAREALTREATQLPDPGQQMINLLKTITPPTDSKTIRLSEEAVL</sequence>
<dbReference type="RefSeq" id="WP_092224099.1">
    <property type="nucleotide sequence ID" value="NZ_FNJI01000022.1"/>
</dbReference>
<organism evidence="3 4">
    <name type="scientific">Desulforhopalus singaporensis</name>
    <dbReference type="NCBI Taxonomy" id="91360"/>
    <lineage>
        <taxon>Bacteria</taxon>
        <taxon>Pseudomonadati</taxon>
        <taxon>Thermodesulfobacteriota</taxon>
        <taxon>Desulfobulbia</taxon>
        <taxon>Desulfobulbales</taxon>
        <taxon>Desulfocapsaceae</taxon>
        <taxon>Desulforhopalus</taxon>
    </lineage>
</organism>
<dbReference type="GO" id="GO:0008194">
    <property type="term" value="F:UDP-glycosyltransferase activity"/>
    <property type="evidence" value="ECO:0007669"/>
    <property type="project" value="TreeGrafter"/>
</dbReference>
<proteinExistence type="predicted"/>
<keyword evidence="1" id="KW-0328">Glycosyltransferase</keyword>
<evidence type="ECO:0000256" key="1">
    <source>
        <dbReference type="ARBA" id="ARBA00022676"/>
    </source>
</evidence>
<protein>
    <submittedName>
        <fullName evidence="3">UDP:flavonoid glycosyltransferase YjiC, YdhE family</fullName>
    </submittedName>
</protein>
<reference evidence="3 4" key="1">
    <citation type="submission" date="2016-10" db="EMBL/GenBank/DDBJ databases">
        <authorList>
            <person name="de Groot N.N."/>
        </authorList>
    </citation>
    <scope>NUCLEOTIDE SEQUENCE [LARGE SCALE GENOMIC DNA]</scope>
    <source>
        <strain evidence="3 4">DSM 12130</strain>
    </source>
</reference>
<name>A0A1H0T4Y2_9BACT</name>
<evidence type="ECO:0000313" key="4">
    <source>
        <dbReference type="Proteomes" id="UP000199073"/>
    </source>
</evidence>
<dbReference type="OrthoDB" id="764352at2"/>
<keyword evidence="4" id="KW-1185">Reference proteome</keyword>
<keyword evidence="2 3" id="KW-0808">Transferase</keyword>
<dbReference type="PANTHER" id="PTHR48043">
    <property type="entry name" value="EG:EG0003.4 PROTEIN-RELATED"/>
    <property type="match status" value="1"/>
</dbReference>
<dbReference type="AlphaFoldDB" id="A0A1H0T4Y2"/>
<dbReference type="Gene3D" id="3.40.50.2000">
    <property type="entry name" value="Glycogen Phosphorylase B"/>
    <property type="match status" value="1"/>
</dbReference>
<evidence type="ECO:0000256" key="2">
    <source>
        <dbReference type="ARBA" id="ARBA00022679"/>
    </source>
</evidence>
<dbReference type="Proteomes" id="UP000199073">
    <property type="component" value="Unassembled WGS sequence"/>
</dbReference>
<gene>
    <name evidence="3" type="ORF">SAMN05660330_02912</name>
</gene>
<evidence type="ECO:0000313" key="3">
    <source>
        <dbReference type="EMBL" id="SDP48618.1"/>
    </source>
</evidence>
<dbReference type="SUPFAM" id="SSF53756">
    <property type="entry name" value="UDP-Glycosyltransferase/glycogen phosphorylase"/>
    <property type="match status" value="1"/>
</dbReference>
<accession>A0A1H0T4Y2</accession>
<dbReference type="PANTHER" id="PTHR48043:SF145">
    <property type="entry name" value="FI06409P-RELATED"/>
    <property type="match status" value="1"/>
</dbReference>
<dbReference type="EMBL" id="FNJI01000022">
    <property type="protein sequence ID" value="SDP48618.1"/>
    <property type="molecule type" value="Genomic_DNA"/>
</dbReference>
<dbReference type="STRING" id="91360.SAMN05660330_02912"/>